<keyword evidence="3" id="KW-1185">Reference proteome</keyword>
<feature type="transmembrane region" description="Helical" evidence="1">
    <location>
        <begin position="15"/>
        <end position="38"/>
    </location>
</feature>
<protein>
    <recommendedName>
        <fullName evidence="4">Cox cluster protein</fullName>
    </recommendedName>
</protein>
<accession>A0ABY5PFE9</accession>
<name>A0ABY5PFE9_9ACTN</name>
<evidence type="ECO:0000256" key="1">
    <source>
        <dbReference type="SAM" id="Phobius"/>
    </source>
</evidence>
<keyword evidence="1" id="KW-0472">Membrane</keyword>
<reference evidence="3" key="1">
    <citation type="submission" date="2021-11" db="EMBL/GenBank/DDBJ databases">
        <title>Cultivation dependent microbiological survey of springs from the worlds oldest radium mine currently devoted to the extraction of radon-saturated water.</title>
        <authorList>
            <person name="Kapinusova G."/>
            <person name="Smrhova T."/>
            <person name="Strejcek M."/>
            <person name="Suman J."/>
            <person name="Jani K."/>
            <person name="Pajer P."/>
            <person name="Uhlik O."/>
        </authorList>
    </citation>
    <scope>NUCLEOTIDE SEQUENCE [LARGE SCALE GENOMIC DNA]</scope>
    <source>
        <strain evidence="3">J379</strain>
    </source>
</reference>
<feature type="transmembrane region" description="Helical" evidence="1">
    <location>
        <begin position="45"/>
        <end position="62"/>
    </location>
</feature>
<dbReference type="EMBL" id="CP088295">
    <property type="protein sequence ID" value="UUY03368.1"/>
    <property type="molecule type" value="Genomic_DNA"/>
</dbReference>
<evidence type="ECO:0008006" key="4">
    <source>
        <dbReference type="Google" id="ProtNLM"/>
    </source>
</evidence>
<gene>
    <name evidence="2" type="ORF">LRS13_22290</name>
</gene>
<evidence type="ECO:0000313" key="2">
    <source>
        <dbReference type="EMBL" id="UUY03368.1"/>
    </source>
</evidence>
<dbReference type="Proteomes" id="UP001058860">
    <property type="component" value="Chromosome"/>
</dbReference>
<dbReference type="RefSeq" id="WP_353863876.1">
    <property type="nucleotide sequence ID" value="NZ_CP088295.1"/>
</dbReference>
<evidence type="ECO:0000313" key="3">
    <source>
        <dbReference type="Proteomes" id="UP001058860"/>
    </source>
</evidence>
<sequence length="100" mass="10010">MRTDIAPEDFDPPQLGALILLGFIGALGGIVGGFVASLTPLAEGAFVLGLVLGPAVAAWSAYRQGTNALGVAIVVVAALVTYGFVAYAFGVTTIPDASSE</sequence>
<feature type="transmembrane region" description="Helical" evidence="1">
    <location>
        <begin position="68"/>
        <end position="89"/>
    </location>
</feature>
<organism evidence="2 3">
    <name type="scientific">Svornostia abyssi</name>
    <dbReference type="NCBI Taxonomy" id="2898438"/>
    <lineage>
        <taxon>Bacteria</taxon>
        <taxon>Bacillati</taxon>
        <taxon>Actinomycetota</taxon>
        <taxon>Thermoleophilia</taxon>
        <taxon>Solirubrobacterales</taxon>
        <taxon>Baekduiaceae</taxon>
        <taxon>Svornostia</taxon>
    </lineage>
</organism>
<keyword evidence="1" id="KW-1133">Transmembrane helix</keyword>
<keyword evidence="1" id="KW-0812">Transmembrane</keyword>
<proteinExistence type="predicted"/>